<organism evidence="2 3">
    <name type="scientific">Hypholoma sublateritium (strain FD-334 SS-4)</name>
    <dbReference type="NCBI Taxonomy" id="945553"/>
    <lineage>
        <taxon>Eukaryota</taxon>
        <taxon>Fungi</taxon>
        <taxon>Dikarya</taxon>
        <taxon>Basidiomycota</taxon>
        <taxon>Agaricomycotina</taxon>
        <taxon>Agaricomycetes</taxon>
        <taxon>Agaricomycetidae</taxon>
        <taxon>Agaricales</taxon>
        <taxon>Agaricineae</taxon>
        <taxon>Strophariaceae</taxon>
        <taxon>Hypholoma</taxon>
    </lineage>
</organism>
<dbReference type="Proteomes" id="UP000054270">
    <property type="component" value="Unassembled WGS sequence"/>
</dbReference>
<name>A0A0D2NUG2_HYPSF</name>
<evidence type="ECO:0000313" key="3">
    <source>
        <dbReference type="Proteomes" id="UP000054270"/>
    </source>
</evidence>
<dbReference type="OMA" id="CQAQSHI"/>
<dbReference type="AlphaFoldDB" id="A0A0D2NUG2"/>
<protein>
    <recommendedName>
        <fullName evidence="4">MULE transposase domain-containing protein</fullName>
    </recommendedName>
</protein>
<keyword evidence="3" id="KW-1185">Reference proteome</keyword>
<dbReference type="EMBL" id="KN817549">
    <property type="protein sequence ID" value="KJA22509.1"/>
    <property type="molecule type" value="Genomic_DNA"/>
</dbReference>
<feature type="region of interest" description="Disordered" evidence="1">
    <location>
        <begin position="408"/>
        <end position="444"/>
    </location>
</feature>
<reference evidence="3" key="1">
    <citation type="submission" date="2014-04" db="EMBL/GenBank/DDBJ databases">
        <title>Evolutionary Origins and Diversification of the Mycorrhizal Mutualists.</title>
        <authorList>
            <consortium name="DOE Joint Genome Institute"/>
            <consortium name="Mycorrhizal Genomics Consortium"/>
            <person name="Kohler A."/>
            <person name="Kuo A."/>
            <person name="Nagy L.G."/>
            <person name="Floudas D."/>
            <person name="Copeland A."/>
            <person name="Barry K.W."/>
            <person name="Cichocki N."/>
            <person name="Veneault-Fourrey C."/>
            <person name="LaButti K."/>
            <person name="Lindquist E.A."/>
            <person name="Lipzen A."/>
            <person name="Lundell T."/>
            <person name="Morin E."/>
            <person name="Murat C."/>
            <person name="Riley R."/>
            <person name="Ohm R."/>
            <person name="Sun H."/>
            <person name="Tunlid A."/>
            <person name="Henrissat B."/>
            <person name="Grigoriev I.V."/>
            <person name="Hibbett D.S."/>
            <person name="Martin F."/>
        </authorList>
    </citation>
    <scope>NUCLEOTIDE SEQUENCE [LARGE SCALE GENOMIC DNA]</scope>
    <source>
        <strain evidence="3">FD-334 SS-4</strain>
    </source>
</reference>
<dbReference type="OrthoDB" id="3246731at2759"/>
<feature type="compositionally biased region" description="Polar residues" evidence="1">
    <location>
        <begin position="434"/>
        <end position="444"/>
    </location>
</feature>
<accession>A0A0D2NUG2</accession>
<evidence type="ECO:0000313" key="2">
    <source>
        <dbReference type="EMBL" id="KJA22509.1"/>
    </source>
</evidence>
<evidence type="ECO:0008006" key="4">
    <source>
        <dbReference type="Google" id="ProtNLM"/>
    </source>
</evidence>
<proteinExistence type="predicted"/>
<gene>
    <name evidence="2" type="ORF">HYPSUDRAFT_215715</name>
</gene>
<sequence>MDWKLADATPRKIMIDSGFMNGLRDHLKWKLTIEPSLSDLHPSLGNSDHTRRIINELRLKLFPKGTGFEGAQVLAEDHKSVPDNLKYVRCAERHIMDDGTVFDLIICMRPAMSKRLMKAEYVSIDTSFKRLHHKWQEFEIEAWDNKSMRSTILTRAFTTSQSAQAHFILFTRIFHFASVDTNLAPCFRHIHGHGFSVWMADAHKGQALGLGMFCQSLCIDNEEFDQYEPTKKMKLLNPYDHLRRFFRLCLVHFTRNVRELQAAISEDVRQAMLSLASSEPHQDLEGAYARISAGGKKARAWLKDKRFGSRFALPGIYQPASYIPYEIWKAAPTSSNGNEQGHRNVYRDGVGLTILGGIMRGMQFDARAETSCQLFEDQGIYSRDHQSTHFRRYERAVDRKVYVQRKTAKRSALNAHNDAHLEDADDHNHDEGTATRSTPSNILTNETGTWVETHQEYMSTDNNLDTAECDRSAENDVHSHLMLKHRRLRENATISAYSELESALTERHRLPPWRIFLDSTSPPWPVPQTEPATDVQTSSSNNLAPYSPDIHSSHFSSIRHVFGTL</sequence>
<evidence type="ECO:0000256" key="1">
    <source>
        <dbReference type="SAM" id="MobiDB-lite"/>
    </source>
</evidence>
<feature type="compositionally biased region" description="Basic and acidic residues" evidence="1">
    <location>
        <begin position="417"/>
        <end position="433"/>
    </location>
</feature>